<dbReference type="Pfam" id="PF00905">
    <property type="entry name" value="Transpeptidase"/>
    <property type="match status" value="1"/>
</dbReference>
<evidence type="ECO:0000256" key="4">
    <source>
        <dbReference type="ARBA" id="ARBA00022645"/>
    </source>
</evidence>
<dbReference type="GO" id="GO:0009252">
    <property type="term" value="P:peptidoglycan biosynthetic process"/>
    <property type="evidence" value="ECO:0007669"/>
    <property type="project" value="InterPro"/>
</dbReference>
<sequence>MAVFSVAALAGLGKVCLDYRALPPSLAPADLTISKTVLDRSGQLLRAFTTPDEKWRLPVTVHDVDPLYWKMLKAYEDRRFDEHRGVDVPAMARAAYQLLSSGHVVSGASTLTMQTARLLQERPTRSLSAKYHQILAALRLEADLSKEDILQLYALRAPFGGNLEGIRAAALTWFGKEPRRLTPAEAALLVALPQSPEARRPDRFKSAAQAARDRVLDRAVIAGVLSQGDADAAREENVPIRRRSMPFLAAHAARAVIASKDAEGIHRLTLDASLQQALETLIDQRIDAMGPKVSAALLVADHRSGEVLASVGSPNLMDEARLGHIDMTRAIRSPGSTLKPFIYGLAFEDGIAHPESTIDDRPIDIGGYKPTNFDLAYQGRVSVREALQLSLNTPAIQLLEAVGPAKLVARLKRSGAGLVIGGADAPGLAIGLGGLGMSLWDLTQLYGALGNGGHSISLHLEASGSDRPTSRRILEDVAAWHVGDVLTGLPQPRAAGANQIAYKTGTAYGYRDAWAIGYDGRHVVGVWVGRADGTPLPGMTGAGSAVPLLFEAFQRLKKSPAPLPAAPSGTLKMAAADLPLPLRAARVYKPAAGAVRSLEISYPPQSGTIDLGLGEGRQALPLVVKLQGGTRPFSWFVDGQPMSARSFASQLSFEPEGPGATSITVVDSAGLSDTVDLFIR</sequence>
<keyword evidence="8" id="KW-0378">Hydrolase</keyword>
<dbReference type="GO" id="GO:0008955">
    <property type="term" value="F:peptidoglycan glycosyltransferase activity"/>
    <property type="evidence" value="ECO:0007669"/>
    <property type="project" value="UniProtKB-EC"/>
</dbReference>
<feature type="domain" description="Penicillin-binding C-terminal" evidence="14">
    <location>
        <begin position="596"/>
        <end position="675"/>
    </location>
</feature>
<keyword evidence="6" id="KW-0328">Glycosyltransferase</keyword>
<dbReference type="SUPFAM" id="SSF53955">
    <property type="entry name" value="Lysozyme-like"/>
    <property type="match status" value="1"/>
</dbReference>
<dbReference type="GO" id="GO:0008658">
    <property type="term" value="F:penicillin binding"/>
    <property type="evidence" value="ECO:0007669"/>
    <property type="project" value="InterPro"/>
</dbReference>
<dbReference type="Gene3D" id="3.40.710.10">
    <property type="entry name" value="DD-peptidase/beta-lactamase superfamily"/>
    <property type="match status" value="1"/>
</dbReference>
<evidence type="ECO:0000259" key="14">
    <source>
        <dbReference type="Pfam" id="PF06832"/>
    </source>
</evidence>
<dbReference type="Proteomes" id="UP000705379">
    <property type="component" value="Unassembled WGS sequence"/>
</dbReference>
<evidence type="ECO:0000313" key="15">
    <source>
        <dbReference type="EMBL" id="MBS8258936.1"/>
    </source>
</evidence>
<dbReference type="AlphaFoldDB" id="A0A944GRX3"/>
<keyword evidence="7" id="KW-0808">Transferase</keyword>
<dbReference type="InterPro" id="IPR023346">
    <property type="entry name" value="Lysozyme-like_dom_sf"/>
</dbReference>
<dbReference type="InterPro" id="IPR011815">
    <property type="entry name" value="PBP_1c"/>
</dbReference>
<evidence type="ECO:0000256" key="2">
    <source>
        <dbReference type="ARBA" id="ARBA00007090"/>
    </source>
</evidence>
<dbReference type="EC" id="2.4.99.28" evidence="10"/>
<dbReference type="GO" id="GO:0004180">
    <property type="term" value="F:carboxypeptidase activity"/>
    <property type="evidence" value="ECO:0007669"/>
    <property type="project" value="UniProtKB-KW"/>
</dbReference>
<dbReference type="PANTHER" id="PTHR32282:SF15">
    <property type="entry name" value="PENICILLIN-BINDING PROTEIN 1C"/>
    <property type="match status" value="1"/>
</dbReference>
<keyword evidence="9" id="KW-0511">Multifunctional enzyme</keyword>
<dbReference type="GO" id="GO:0006508">
    <property type="term" value="P:proteolysis"/>
    <property type="evidence" value="ECO:0007669"/>
    <property type="project" value="UniProtKB-KW"/>
</dbReference>
<evidence type="ECO:0000256" key="6">
    <source>
        <dbReference type="ARBA" id="ARBA00022676"/>
    </source>
</evidence>
<comment type="catalytic activity">
    <reaction evidence="11">
        <text>[GlcNAc-(1-&gt;4)-Mur2Ac(oyl-L-Ala-gamma-D-Glu-L-Lys-D-Ala-D-Ala)](n)-di-trans,octa-cis-undecaprenyl diphosphate + beta-D-GlcNAc-(1-&gt;4)-Mur2Ac(oyl-L-Ala-gamma-D-Glu-L-Lys-D-Ala-D-Ala)-di-trans,octa-cis-undecaprenyl diphosphate = [GlcNAc-(1-&gt;4)-Mur2Ac(oyl-L-Ala-gamma-D-Glu-L-Lys-D-Ala-D-Ala)](n+1)-di-trans,octa-cis-undecaprenyl diphosphate + di-trans,octa-cis-undecaprenyl diphosphate + H(+)</text>
        <dbReference type="Rhea" id="RHEA:23708"/>
        <dbReference type="Rhea" id="RHEA-COMP:9602"/>
        <dbReference type="Rhea" id="RHEA-COMP:9603"/>
        <dbReference type="ChEBI" id="CHEBI:15378"/>
        <dbReference type="ChEBI" id="CHEBI:58405"/>
        <dbReference type="ChEBI" id="CHEBI:60033"/>
        <dbReference type="ChEBI" id="CHEBI:78435"/>
        <dbReference type="EC" id="2.4.99.28"/>
    </reaction>
</comment>
<proteinExistence type="inferred from homology"/>
<keyword evidence="4" id="KW-0121">Carboxypeptidase</keyword>
<evidence type="ECO:0000256" key="3">
    <source>
        <dbReference type="ARBA" id="ARBA00007739"/>
    </source>
</evidence>
<evidence type="ECO:0000256" key="11">
    <source>
        <dbReference type="ARBA" id="ARBA00049902"/>
    </source>
</evidence>
<evidence type="ECO:0000313" key="16">
    <source>
        <dbReference type="Proteomes" id="UP000705379"/>
    </source>
</evidence>
<evidence type="ECO:0000256" key="1">
    <source>
        <dbReference type="ARBA" id="ARBA00004752"/>
    </source>
</evidence>
<feature type="domain" description="Glycosyl transferase family 51" evidence="13">
    <location>
        <begin position="44"/>
        <end position="219"/>
    </location>
</feature>
<dbReference type="InterPro" id="IPR050396">
    <property type="entry name" value="Glycosyltr_51/Transpeptidase"/>
</dbReference>
<evidence type="ECO:0000259" key="12">
    <source>
        <dbReference type="Pfam" id="PF00905"/>
    </source>
</evidence>
<feature type="domain" description="Penicillin-binding protein transpeptidase" evidence="12">
    <location>
        <begin position="297"/>
        <end position="529"/>
    </location>
</feature>
<dbReference type="Pfam" id="PF06832">
    <property type="entry name" value="BiPBP_C"/>
    <property type="match status" value="1"/>
</dbReference>
<dbReference type="GO" id="GO:0030288">
    <property type="term" value="C:outer membrane-bounded periplasmic space"/>
    <property type="evidence" value="ECO:0007669"/>
    <property type="project" value="TreeGrafter"/>
</dbReference>
<comment type="caution">
    <text evidence="15">The sequence shown here is derived from an EMBL/GenBank/DDBJ whole genome shotgun (WGS) entry which is preliminary data.</text>
</comment>
<dbReference type="Pfam" id="PF00912">
    <property type="entry name" value="Transgly"/>
    <property type="match status" value="1"/>
</dbReference>
<protein>
    <recommendedName>
        <fullName evidence="10">peptidoglycan glycosyltransferase</fullName>
        <ecNumber evidence="10">2.4.99.28</ecNumber>
    </recommendedName>
</protein>
<comment type="similarity">
    <text evidence="3">In the N-terminal section; belongs to the glycosyltransferase 51 family.</text>
</comment>
<dbReference type="InterPro" id="IPR036950">
    <property type="entry name" value="PBP_transglycosylase"/>
</dbReference>
<dbReference type="Gene3D" id="1.10.3810.10">
    <property type="entry name" value="Biosynthetic peptidoglycan transglycosylase-like"/>
    <property type="match status" value="1"/>
</dbReference>
<keyword evidence="5" id="KW-0645">Protease</keyword>
<dbReference type="NCBIfam" id="TIGR02073">
    <property type="entry name" value="PBP_1c"/>
    <property type="match status" value="1"/>
</dbReference>
<reference evidence="15" key="1">
    <citation type="submission" date="2018-08" db="EMBL/GenBank/DDBJ databases">
        <authorList>
            <person name="Jin W."/>
            <person name="Wang H."/>
            <person name="Yang Y."/>
            <person name="Li M."/>
            <person name="Liu J."/>
        </authorList>
    </citation>
    <scope>NUCLEOTIDE SEQUENCE</scope>
    <source>
        <strain evidence="15">AESS21</strain>
    </source>
</reference>
<evidence type="ECO:0000259" key="13">
    <source>
        <dbReference type="Pfam" id="PF00912"/>
    </source>
</evidence>
<evidence type="ECO:0000256" key="5">
    <source>
        <dbReference type="ARBA" id="ARBA00022670"/>
    </source>
</evidence>
<name>A0A944GRX3_9HYPH</name>
<evidence type="ECO:0000256" key="7">
    <source>
        <dbReference type="ARBA" id="ARBA00022679"/>
    </source>
</evidence>
<dbReference type="InterPro" id="IPR009647">
    <property type="entry name" value="PBP_C"/>
</dbReference>
<comment type="pathway">
    <text evidence="1">Cell wall biogenesis; peptidoglycan biosynthesis.</text>
</comment>
<accession>A0A944GRX3</accession>
<dbReference type="InterPro" id="IPR001264">
    <property type="entry name" value="Glyco_trans_51"/>
</dbReference>
<evidence type="ECO:0000256" key="10">
    <source>
        <dbReference type="ARBA" id="ARBA00044770"/>
    </source>
</evidence>
<reference evidence="15" key="2">
    <citation type="journal article" date="2021" name="Microorganisms">
        <title>Bacterial Dimethylsulfoniopropionate Biosynthesis in the East China Sea.</title>
        <authorList>
            <person name="Liu J."/>
            <person name="Zhang Y."/>
            <person name="Liu J."/>
            <person name="Zhong H."/>
            <person name="Williams B.T."/>
            <person name="Zheng Y."/>
            <person name="Curson A.R.J."/>
            <person name="Sun C."/>
            <person name="Sun H."/>
            <person name="Song D."/>
            <person name="Wagner Mackenzie B."/>
            <person name="Bermejo Martinez A."/>
            <person name="Todd J.D."/>
            <person name="Zhang X.H."/>
        </authorList>
    </citation>
    <scope>NUCLEOTIDE SEQUENCE</scope>
    <source>
        <strain evidence="15">AESS21</strain>
    </source>
</reference>
<comment type="similarity">
    <text evidence="2">In the C-terminal section; belongs to the transpeptidase family.</text>
</comment>
<evidence type="ECO:0000256" key="9">
    <source>
        <dbReference type="ARBA" id="ARBA00023268"/>
    </source>
</evidence>
<organism evidence="15 16">
    <name type="scientific">Roseibium polysiphoniae</name>
    <dbReference type="NCBI Taxonomy" id="2571221"/>
    <lineage>
        <taxon>Bacteria</taxon>
        <taxon>Pseudomonadati</taxon>
        <taxon>Pseudomonadota</taxon>
        <taxon>Alphaproteobacteria</taxon>
        <taxon>Hyphomicrobiales</taxon>
        <taxon>Stappiaceae</taxon>
        <taxon>Roseibium</taxon>
    </lineage>
</organism>
<dbReference type="InterPro" id="IPR012338">
    <property type="entry name" value="Beta-lactam/transpept-like"/>
</dbReference>
<dbReference type="PANTHER" id="PTHR32282">
    <property type="entry name" value="BINDING PROTEIN TRANSPEPTIDASE, PUTATIVE-RELATED"/>
    <property type="match status" value="1"/>
</dbReference>
<dbReference type="SUPFAM" id="SSF56601">
    <property type="entry name" value="beta-lactamase/transpeptidase-like"/>
    <property type="match status" value="1"/>
</dbReference>
<gene>
    <name evidence="15" type="primary">pbpC</name>
    <name evidence="15" type="ORF">DYI23_01785</name>
</gene>
<dbReference type="EMBL" id="QTKU01000001">
    <property type="protein sequence ID" value="MBS8258936.1"/>
    <property type="molecule type" value="Genomic_DNA"/>
</dbReference>
<dbReference type="InterPro" id="IPR001460">
    <property type="entry name" value="PCN-bd_Tpept"/>
</dbReference>
<evidence type="ECO:0000256" key="8">
    <source>
        <dbReference type="ARBA" id="ARBA00022801"/>
    </source>
</evidence>